<sequence>MENYLLVMGNKTQLKVDNLEPCTCYFFRIQLEPEGNWTHFKAATLDAGPYTLVLHMSRAVKLGKMPLIRKIAHYKPHLLETENKENKTPLVQAIETGDVQVLQLLINLGANVNTSLFYNKRTPLMIAVYIGKLQMASILVDKGAVTTATDVNGLNVLHYAVDSGSIENVKFALNLGLDVNCKDNKQWTPLLRAVILNISEEIINLLLANGADVKNKDKNGFNFETHRYIASLYQTSRKLIK</sequence>
<name>A0AAV8VV05_9CUCU</name>
<dbReference type="AlphaFoldDB" id="A0AAV8VV05"/>
<dbReference type="GO" id="GO:0042981">
    <property type="term" value="P:regulation of apoptotic process"/>
    <property type="evidence" value="ECO:0007669"/>
    <property type="project" value="TreeGrafter"/>
</dbReference>
<dbReference type="InterPro" id="IPR036770">
    <property type="entry name" value="Ankyrin_rpt-contain_sf"/>
</dbReference>
<dbReference type="Pfam" id="PF12796">
    <property type="entry name" value="Ank_2"/>
    <property type="match status" value="1"/>
</dbReference>
<dbReference type="EMBL" id="JANEYG010000030">
    <property type="protein sequence ID" value="KAJ8917849.1"/>
    <property type="molecule type" value="Genomic_DNA"/>
</dbReference>
<dbReference type="PROSITE" id="PS50297">
    <property type="entry name" value="ANK_REP_REGION"/>
    <property type="match status" value="3"/>
</dbReference>
<feature type="repeat" description="ANK" evidence="1">
    <location>
        <begin position="152"/>
        <end position="184"/>
    </location>
</feature>
<dbReference type="PANTHER" id="PTHR24183">
    <property type="entry name" value="FIBRONECTIN TYPE 3 AND ANKYRIN REPEAT DOMAINS PROTEIN 1"/>
    <property type="match status" value="1"/>
</dbReference>
<gene>
    <name evidence="2" type="ORF">NQ315_010762</name>
</gene>
<dbReference type="Gene3D" id="1.25.40.20">
    <property type="entry name" value="Ankyrin repeat-containing domain"/>
    <property type="match status" value="2"/>
</dbReference>
<dbReference type="SMART" id="SM00248">
    <property type="entry name" value="ANK"/>
    <property type="match status" value="4"/>
</dbReference>
<evidence type="ECO:0000313" key="3">
    <source>
        <dbReference type="Proteomes" id="UP001159042"/>
    </source>
</evidence>
<evidence type="ECO:0000256" key="1">
    <source>
        <dbReference type="PROSITE-ProRule" id="PRU00023"/>
    </source>
</evidence>
<feature type="repeat" description="ANK" evidence="1">
    <location>
        <begin position="185"/>
        <end position="218"/>
    </location>
</feature>
<accession>A0AAV8VV05</accession>
<dbReference type="SUPFAM" id="SSF48403">
    <property type="entry name" value="Ankyrin repeat"/>
    <property type="match status" value="1"/>
</dbReference>
<dbReference type="Proteomes" id="UP001159042">
    <property type="component" value="Unassembled WGS sequence"/>
</dbReference>
<dbReference type="PROSITE" id="PS50088">
    <property type="entry name" value="ANK_REPEAT"/>
    <property type="match status" value="4"/>
</dbReference>
<dbReference type="PANTHER" id="PTHR24183:SF1">
    <property type="entry name" value="FIBRONECTIN TYPE 3 AND ANKYRIN REPEAT DOMAINS PROTEIN 1"/>
    <property type="match status" value="1"/>
</dbReference>
<reference evidence="2 3" key="1">
    <citation type="journal article" date="2023" name="Insect Mol. Biol.">
        <title>Genome sequencing provides insights into the evolution of gene families encoding plant cell wall-degrading enzymes in longhorned beetles.</title>
        <authorList>
            <person name="Shin N.R."/>
            <person name="Okamura Y."/>
            <person name="Kirsch R."/>
            <person name="Pauchet Y."/>
        </authorList>
    </citation>
    <scope>NUCLEOTIDE SEQUENCE [LARGE SCALE GENOMIC DNA]</scope>
    <source>
        <strain evidence="2">EAD_L_NR</strain>
    </source>
</reference>
<protein>
    <submittedName>
        <fullName evidence="2">Uncharacterized protein</fullName>
    </submittedName>
</protein>
<dbReference type="InterPro" id="IPR002110">
    <property type="entry name" value="Ankyrin_rpt"/>
</dbReference>
<keyword evidence="3" id="KW-1185">Reference proteome</keyword>
<feature type="repeat" description="ANK" evidence="1">
    <location>
        <begin position="119"/>
        <end position="151"/>
    </location>
</feature>
<dbReference type="Pfam" id="PF13637">
    <property type="entry name" value="Ank_4"/>
    <property type="match status" value="1"/>
</dbReference>
<proteinExistence type="predicted"/>
<organism evidence="2 3">
    <name type="scientific">Exocentrus adspersus</name>
    <dbReference type="NCBI Taxonomy" id="1586481"/>
    <lineage>
        <taxon>Eukaryota</taxon>
        <taxon>Metazoa</taxon>
        <taxon>Ecdysozoa</taxon>
        <taxon>Arthropoda</taxon>
        <taxon>Hexapoda</taxon>
        <taxon>Insecta</taxon>
        <taxon>Pterygota</taxon>
        <taxon>Neoptera</taxon>
        <taxon>Endopterygota</taxon>
        <taxon>Coleoptera</taxon>
        <taxon>Polyphaga</taxon>
        <taxon>Cucujiformia</taxon>
        <taxon>Chrysomeloidea</taxon>
        <taxon>Cerambycidae</taxon>
        <taxon>Lamiinae</taxon>
        <taxon>Acanthocinini</taxon>
        <taxon>Exocentrus</taxon>
    </lineage>
</organism>
<keyword evidence="1" id="KW-0040">ANK repeat</keyword>
<dbReference type="GO" id="GO:0005634">
    <property type="term" value="C:nucleus"/>
    <property type="evidence" value="ECO:0007669"/>
    <property type="project" value="TreeGrafter"/>
</dbReference>
<comment type="caution">
    <text evidence="2">The sequence shown here is derived from an EMBL/GenBank/DDBJ whole genome shotgun (WGS) entry which is preliminary data.</text>
</comment>
<feature type="repeat" description="ANK" evidence="1">
    <location>
        <begin position="85"/>
        <end position="113"/>
    </location>
</feature>
<evidence type="ECO:0000313" key="2">
    <source>
        <dbReference type="EMBL" id="KAJ8917849.1"/>
    </source>
</evidence>